<reference evidence="2" key="2">
    <citation type="journal article" date="2015" name="Fish Shellfish Immunol.">
        <title>Early steps in the European eel (Anguilla anguilla)-Vibrio vulnificus interaction in the gills: Role of the RtxA13 toxin.</title>
        <authorList>
            <person name="Callol A."/>
            <person name="Pajuelo D."/>
            <person name="Ebbesson L."/>
            <person name="Teles M."/>
            <person name="MacKenzie S."/>
            <person name="Amaro C."/>
        </authorList>
    </citation>
    <scope>NUCLEOTIDE SEQUENCE</scope>
</reference>
<name>A0A0E9WML7_ANGAN</name>
<accession>A0A0E9WML7</accession>
<reference evidence="2" key="1">
    <citation type="submission" date="2014-11" db="EMBL/GenBank/DDBJ databases">
        <authorList>
            <person name="Amaro Gonzalez C."/>
        </authorList>
    </citation>
    <scope>NUCLEOTIDE SEQUENCE</scope>
</reference>
<evidence type="ECO:0000256" key="1">
    <source>
        <dbReference type="SAM" id="Phobius"/>
    </source>
</evidence>
<sequence>MFFKELYHGFFMQTCHLCSSLGKMWFVAETPFLFKKKITLRGDFFYFHLSISFYELSFWSLAFRNGETHSPMIPSVFIFLSAAQFCCHVLFQRTLCHLCS</sequence>
<dbReference type="AlphaFoldDB" id="A0A0E9WML7"/>
<keyword evidence="1" id="KW-0472">Membrane</keyword>
<feature type="transmembrane region" description="Helical" evidence="1">
    <location>
        <begin position="73"/>
        <end position="91"/>
    </location>
</feature>
<protein>
    <submittedName>
        <fullName evidence="2">Uncharacterized protein</fullName>
    </submittedName>
</protein>
<proteinExistence type="predicted"/>
<keyword evidence="1" id="KW-1133">Transmembrane helix</keyword>
<feature type="transmembrane region" description="Helical" evidence="1">
    <location>
        <begin position="44"/>
        <end position="61"/>
    </location>
</feature>
<evidence type="ECO:0000313" key="2">
    <source>
        <dbReference type="EMBL" id="JAH91644.1"/>
    </source>
</evidence>
<dbReference type="EMBL" id="GBXM01016933">
    <property type="protein sequence ID" value="JAH91644.1"/>
    <property type="molecule type" value="Transcribed_RNA"/>
</dbReference>
<keyword evidence="1" id="KW-0812">Transmembrane</keyword>
<organism evidence="2">
    <name type="scientific">Anguilla anguilla</name>
    <name type="common">European freshwater eel</name>
    <name type="synonym">Muraena anguilla</name>
    <dbReference type="NCBI Taxonomy" id="7936"/>
    <lineage>
        <taxon>Eukaryota</taxon>
        <taxon>Metazoa</taxon>
        <taxon>Chordata</taxon>
        <taxon>Craniata</taxon>
        <taxon>Vertebrata</taxon>
        <taxon>Euteleostomi</taxon>
        <taxon>Actinopterygii</taxon>
        <taxon>Neopterygii</taxon>
        <taxon>Teleostei</taxon>
        <taxon>Anguilliformes</taxon>
        <taxon>Anguillidae</taxon>
        <taxon>Anguilla</taxon>
    </lineage>
</organism>